<proteinExistence type="predicted"/>
<protein>
    <submittedName>
        <fullName evidence="1">Uncharacterized protein</fullName>
    </submittedName>
</protein>
<reference evidence="2" key="1">
    <citation type="journal article" date="2019" name="Int. J. Syst. Evol. Microbiol.">
        <title>The Global Catalogue of Microorganisms (GCM) 10K type strain sequencing project: providing services to taxonomists for standard genome sequencing and annotation.</title>
        <authorList>
            <consortium name="The Broad Institute Genomics Platform"/>
            <consortium name="The Broad Institute Genome Sequencing Center for Infectious Disease"/>
            <person name="Wu L."/>
            <person name="Ma J."/>
        </authorList>
    </citation>
    <scope>NUCLEOTIDE SEQUENCE [LARGE SCALE GENOMIC DNA]</scope>
    <source>
        <strain evidence="2">CCUG 61889</strain>
    </source>
</reference>
<gene>
    <name evidence="1" type="ORF">ACFOU2_09615</name>
</gene>
<dbReference type="EMBL" id="JBHRZT010000043">
    <property type="protein sequence ID" value="MFC3883742.1"/>
    <property type="molecule type" value="Genomic_DNA"/>
</dbReference>
<evidence type="ECO:0000313" key="2">
    <source>
        <dbReference type="Proteomes" id="UP001595752"/>
    </source>
</evidence>
<accession>A0ABV8B0E2</accession>
<keyword evidence="2" id="KW-1185">Reference proteome</keyword>
<sequence length="168" mass="18958">MGASFILELDTTGPVIEAFGPSYATNLYPETIIIEANETLADYQDIYFIDAAGTRHDVIFSYQTNKFVGVVYFSLFVPGIATMYARLMDEVNNLSNTAIYYVNVVSAIKLDITINDFQRMVRSEEVYRSISLSEEARGIVLSSQSREVQSRETTRIIEVSEFDHIPGR</sequence>
<evidence type="ECO:0000313" key="1">
    <source>
        <dbReference type="EMBL" id="MFC3883742.1"/>
    </source>
</evidence>
<name>A0ABV8B0E2_9BACI</name>
<dbReference type="Proteomes" id="UP001595752">
    <property type="component" value="Unassembled WGS sequence"/>
</dbReference>
<organism evidence="1 2">
    <name type="scientific">Bacillus songklensis</name>
    <dbReference type="NCBI Taxonomy" id="1069116"/>
    <lineage>
        <taxon>Bacteria</taxon>
        <taxon>Bacillati</taxon>
        <taxon>Bacillota</taxon>
        <taxon>Bacilli</taxon>
        <taxon>Bacillales</taxon>
        <taxon>Bacillaceae</taxon>
        <taxon>Bacillus</taxon>
    </lineage>
</organism>
<comment type="caution">
    <text evidence="1">The sequence shown here is derived from an EMBL/GenBank/DDBJ whole genome shotgun (WGS) entry which is preliminary data.</text>
</comment>
<dbReference type="RefSeq" id="WP_377914523.1">
    <property type="nucleotide sequence ID" value="NZ_JBHRZT010000043.1"/>
</dbReference>